<evidence type="ECO:0000313" key="2">
    <source>
        <dbReference type="EMBL" id="SUJ10996.1"/>
    </source>
</evidence>
<feature type="transmembrane region" description="Helical" evidence="1">
    <location>
        <begin position="6"/>
        <end position="24"/>
    </location>
</feature>
<evidence type="ECO:0000313" key="3">
    <source>
        <dbReference type="Proteomes" id="UP000254893"/>
    </source>
</evidence>
<feature type="transmembrane region" description="Helical" evidence="1">
    <location>
        <begin position="36"/>
        <end position="53"/>
    </location>
</feature>
<sequence length="63" mass="7533">MELSYLLNLFISVFFIAVGLMARYSVHDGWSALKKYWFYFIVIGVISLLYDFYKYFYLGLPPE</sequence>
<keyword evidence="1" id="KW-0812">Transmembrane</keyword>
<name>A0A380C1H5_SPHSI</name>
<gene>
    <name evidence="2" type="ORF">NCTC11388_02111</name>
</gene>
<dbReference type="AlphaFoldDB" id="A0A380C1H5"/>
<protein>
    <submittedName>
        <fullName evidence="2">Uncharacterized protein</fullName>
    </submittedName>
</protein>
<dbReference type="EMBL" id="UGYW01000002">
    <property type="protein sequence ID" value="SUJ10996.1"/>
    <property type="molecule type" value="Genomic_DNA"/>
</dbReference>
<proteinExistence type="predicted"/>
<reference evidence="2 3" key="1">
    <citation type="submission" date="2018-06" db="EMBL/GenBank/DDBJ databases">
        <authorList>
            <consortium name="Pathogen Informatics"/>
            <person name="Doyle S."/>
        </authorList>
    </citation>
    <scope>NUCLEOTIDE SEQUENCE [LARGE SCALE GENOMIC DNA]</scope>
    <source>
        <strain evidence="2 3">NCTC11388</strain>
    </source>
</reference>
<organism evidence="2 3">
    <name type="scientific">Sphingobacterium spiritivorum</name>
    <name type="common">Flavobacterium spiritivorum</name>
    <dbReference type="NCBI Taxonomy" id="258"/>
    <lineage>
        <taxon>Bacteria</taxon>
        <taxon>Pseudomonadati</taxon>
        <taxon>Bacteroidota</taxon>
        <taxon>Sphingobacteriia</taxon>
        <taxon>Sphingobacteriales</taxon>
        <taxon>Sphingobacteriaceae</taxon>
        <taxon>Sphingobacterium</taxon>
    </lineage>
</organism>
<keyword evidence="1" id="KW-1133">Transmembrane helix</keyword>
<keyword evidence="1" id="KW-0472">Membrane</keyword>
<evidence type="ECO:0000256" key="1">
    <source>
        <dbReference type="SAM" id="Phobius"/>
    </source>
</evidence>
<dbReference type="Proteomes" id="UP000254893">
    <property type="component" value="Unassembled WGS sequence"/>
</dbReference>
<accession>A0A380C1H5</accession>